<dbReference type="Proteomes" id="UP000187891">
    <property type="component" value="Unassembled WGS sequence"/>
</dbReference>
<dbReference type="InterPro" id="IPR035437">
    <property type="entry name" value="SNase_OB-fold_sf"/>
</dbReference>
<keyword evidence="1" id="KW-0812">Transmembrane</keyword>
<feature type="transmembrane region" description="Helical" evidence="1">
    <location>
        <begin position="99"/>
        <end position="117"/>
    </location>
</feature>
<keyword evidence="1" id="KW-1133">Transmembrane helix</keyword>
<evidence type="ECO:0000313" key="4">
    <source>
        <dbReference type="Proteomes" id="UP000187891"/>
    </source>
</evidence>
<dbReference type="STRING" id="1907666.DSM25559_0368"/>
<protein>
    <recommendedName>
        <fullName evidence="2">TNase-like domain-containing protein</fullName>
    </recommendedName>
</protein>
<dbReference type="EMBL" id="FMUE01000001">
    <property type="protein sequence ID" value="SCX03919.1"/>
    <property type="molecule type" value="Genomic_DNA"/>
</dbReference>
<feature type="domain" description="TNase-like" evidence="2">
    <location>
        <begin position="136"/>
        <end position="242"/>
    </location>
</feature>
<evidence type="ECO:0000256" key="1">
    <source>
        <dbReference type="SAM" id="Phobius"/>
    </source>
</evidence>
<keyword evidence="1" id="KW-0472">Membrane</keyword>
<dbReference type="InterPro" id="IPR016071">
    <property type="entry name" value="Staphylococal_nuclease_OB-fold"/>
</dbReference>
<dbReference type="PROSITE" id="PS50830">
    <property type="entry name" value="TNASE_3"/>
    <property type="match status" value="1"/>
</dbReference>
<organism evidence="3 4">
    <name type="scientific">Agrobacterium rosae</name>
    <dbReference type="NCBI Taxonomy" id="1972867"/>
    <lineage>
        <taxon>Bacteria</taxon>
        <taxon>Pseudomonadati</taxon>
        <taxon>Pseudomonadota</taxon>
        <taxon>Alphaproteobacteria</taxon>
        <taxon>Hyphomicrobiales</taxon>
        <taxon>Rhizobiaceae</taxon>
        <taxon>Rhizobium/Agrobacterium group</taxon>
        <taxon>Agrobacterium</taxon>
    </lineage>
</organism>
<dbReference type="Gene3D" id="2.40.50.90">
    <property type="match status" value="1"/>
</dbReference>
<sequence length="261" mass="29054">MLSDIEITYFRSRIDDVLRDGQPTAWQRQFLADVRAKIDRYGTKTRLTEKQLVMLKRLTKLEGAPIDRSSGYVRPRATIRRPRLRTWRVPYRGWRYRKINWVVALIAVVVIGAAQLFTNGGTPSAVDIPADVRAPSSFSSQRFTITDGDTIRMADGTPVRLVGFNTPEKFEPMCPREAELGNRASARLREIVSTGTSTVTKVACACAPGTQGTKKCNYGRSCGILRVDGQDVGQTLIAEGLAVSFQCGRTKCPKLPRPWCS</sequence>
<reference evidence="4" key="1">
    <citation type="submission" date="2016-10" db="EMBL/GenBank/DDBJ databases">
        <authorList>
            <person name="Wibberg D."/>
        </authorList>
    </citation>
    <scope>NUCLEOTIDE SEQUENCE [LARGE SCALE GENOMIC DNA]</scope>
</reference>
<gene>
    <name evidence="3" type="ORF">DSM25559_0368</name>
</gene>
<dbReference type="AlphaFoldDB" id="A0A1R3TEX2"/>
<evidence type="ECO:0000259" key="2">
    <source>
        <dbReference type="PROSITE" id="PS50830"/>
    </source>
</evidence>
<dbReference type="Pfam" id="PF00565">
    <property type="entry name" value="SNase"/>
    <property type="match status" value="1"/>
</dbReference>
<proteinExistence type="predicted"/>
<name>A0A1R3TEX2_9HYPH</name>
<dbReference type="SUPFAM" id="SSF50199">
    <property type="entry name" value="Staphylococcal nuclease"/>
    <property type="match status" value="1"/>
</dbReference>
<accession>A0A1R3TEX2</accession>
<evidence type="ECO:0000313" key="3">
    <source>
        <dbReference type="EMBL" id="SCX03919.1"/>
    </source>
</evidence>